<feature type="region of interest" description="Disordered" evidence="1">
    <location>
        <begin position="63"/>
        <end position="84"/>
    </location>
</feature>
<dbReference type="Pfam" id="PF15644">
    <property type="entry name" value="Gln_amidase"/>
    <property type="match status" value="1"/>
</dbReference>
<feature type="domain" description="Immunity protein 35" evidence="2">
    <location>
        <begin position="239"/>
        <end position="321"/>
    </location>
</feature>
<accession>A0A917VKX2</accession>
<evidence type="ECO:0000256" key="1">
    <source>
        <dbReference type="SAM" id="MobiDB-lite"/>
    </source>
</evidence>
<dbReference type="InterPro" id="IPR028908">
    <property type="entry name" value="Tox-PL_dom"/>
</dbReference>
<evidence type="ECO:0008006" key="6">
    <source>
        <dbReference type="Google" id="ProtNLM"/>
    </source>
</evidence>
<evidence type="ECO:0000313" key="5">
    <source>
        <dbReference type="Proteomes" id="UP000637788"/>
    </source>
</evidence>
<reference evidence="4" key="1">
    <citation type="journal article" date="2014" name="Int. J. Syst. Evol. Microbiol.">
        <title>Complete genome sequence of Corynebacterium casei LMG S-19264T (=DSM 44701T), isolated from a smear-ripened cheese.</title>
        <authorList>
            <consortium name="US DOE Joint Genome Institute (JGI-PGF)"/>
            <person name="Walter F."/>
            <person name="Albersmeier A."/>
            <person name="Kalinowski J."/>
            <person name="Ruckert C."/>
        </authorList>
    </citation>
    <scope>NUCLEOTIDE SEQUENCE</scope>
    <source>
        <strain evidence="4">JCM 3035</strain>
    </source>
</reference>
<reference evidence="4" key="2">
    <citation type="submission" date="2020-09" db="EMBL/GenBank/DDBJ databases">
        <authorList>
            <person name="Sun Q."/>
            <person name="Ohkuma M."/>
        </authorList>
    </citation>
    <scope>NUCLEOTIDE SEQUENCE</scope>
    <source>
        <strain evidence="4">JCM 3035</strain>
    </source>
</reference>
<evidence type="ECO:0000259" key="3">
    <source>
        <dbReference type="Pfam" id="PF15644"/>
    </source>
</evidence>
<proteinExistence type="predicted"/>
<dbReference type="InterPro" id="IPR029082">
    <property type="entry name" value="Imm35"/>
</dbReference>
<dbReference type="AlphaFoldDB" id="A0A917VKX2"/>
<protein>
    <recommendedName>
        <fullName evidence="6">Papain fold toxin 1 (Glutamine deamidase) of polymorphic toxin system</fullName>
    </recommendedName>
</protein>
<dbReference type="Pfam" id="PF15567">
    <property type="entry name" value="Imm35"/>
    <property type="match status" value="1"/>
</dbReference>
<evidence type="ECO:0000313" key="4">
    <source>
        <dbReference type="EMBL" id="GGK94593.1"/>
    </source>
</evidence>
<evidence type="ECO:0000259" key="2">
    <source>
        <dbReference type="Pfam" id="PF15567"/>
    </source>
</evidence>
<sequence>MTSPDTRAATWLKETYRGLVELSVPQPVHETSAAWMFSCRTMTQPGYPATPMLAASVVVPKDGSSPFHPSASDPLADLEPADPHKAASRVANQARRINARGCLVAVNSAIDHAPSVPLPWQPSDEAPGWWARLTQRYFPSFQHVAVSDWDSVIRAMAEPGPDTRGVVWVRRELGGAEATGNLLYAHNNKGQVVFLDGVTSSLARLDTNLVRELIFMRSSPEAHLPPRQPWEREARDFASAVAKARLWLDDAYHGQVDLAAPTDLDETRRGWVFSCNTKRFLSDGHWQDALLDATLVVPKDDTAPFGLPNSDPWAWLARWDAGENPGSASLPAPPQPGRAAWFEPTLSELGPVLSASEHEEWPSALEALSALPAEARALVWVRRTDGQSREAVGWLVNARKIAGGVMLVDGATGSPASLDPTGVRRLHVIQYR</sequence>
<dbReference type="Proteomes" id="UP000637788">
    <property type="component" value="Unassembled WGS sequence"/>
</dbReference>
<keyword evidence="5" id="KW-1185">Reference proteome</keyword>
<gene>
    <name evidence="4" type="ORF">GCM10010094_64470</name>
</gene>
<dbReference type="EMBL" id="BMPQ01000021">
    <property type="protein sequence ID" value="GGK94593.1"/>
    <property type="molecule type" value="Genomic_DNA"/>
</dbReference>
<name>A0A917VKX2_9ACTN</name>
<feature type="domain" description="Tox-PL" evidence="3">
    <location>
        <begin position="98"/>
        <end position="197"/>
    </location>
</feature>
<comment type="caution">
    <text evidence="4">The sequence shown here is derived from an EMBL/GenBank/DDBJ whole genome shotgun (WGS) entry which is preliminary data.</text>
</comment>
<organism evidence="4 5">
    <name type="scientific">Streptomyces flaveus</name>
    <dbReference type="NCBI Taxonomy" id="66370"/>
    <lineage>
        <taxon>Bacteria</taxon>
        <taxon>Bacillati</taxon>
        <taxon>Actinomycetota</taxon>
        <taxon>Actinomycetes</taxon>
        <taxon>Kitasatosporales</taxon>
        <taxon>Streptomycetaceae</taxon>
        <taxon>Streptomyces</taxon>
        <taxon>Streptomyces aurantiacus group</taxon>
    </lineage>
</organism>